<dbReference type="RefSeq" id="WP_271092336.1">
    <property type="nucleotide sequence ID" value="NZ_JAPJZH010000023.1"/>
</dbReference>
<dbReference type="PANTHER" id="PTHR30055">
    <property type="entry name" value="HTH-TYPE TRANSCRIPTIONAL REGULATOR RUTR"/>
    <property type="match status" value="1"/>
</dbReference>
<comment type="caution">
    <text evidence="6">The sequence shown here is derived from an EMBL/GenBank/DDBJ whole genome shotgun (WGS) entry which is preliminary data.</text>
</comment>
<dbReference type="Gene3D" id="1.10.357.10">
    <property type="entry name" value="Tetracycline Repressor, domain 2"/>
    <property type="match status" value="1"/>
</dbReference>
<dbReference type="EMBL" id="JAPJZH010000023">
    <property type="protein sequence ID" value="MDA4848470.1"/>
    <property type="molecule type" value="Genomic_DNA"/>
</dbReference>
<evidence type="ECO:0000256" key="1">
    <source>
        <dbReference type="ARBA" id="ARBA00023015"/>
    </source>
</evidence>
<keyword evidence="3" id="KW-0804">Transcription</keyword>
<evidence type="ECO:0000256" key="4">
    <source>
        <dbReference type="PROSITE-ProRule" id="PRU00335"/>
    </source>
</evidence>
<dbReference type="InterPro" id="IPR009057">
    <property type="entry name" value="Homeodomain-like_sf"/>
</dbReference>
<reference evidence="6" key="1">
    <citation type="submission" date="2022-11" db="EMBL/GenBank/DDBJ databases">
        <title>Hoeflea poritis sp. nov., isolated from scleractinian coral Porites lutea.</title>
        <authorList>
            <person name="Zhang G."/>
            <person name="Wei Q."/>
            <person name="Cai L."/>
        </authorList>
    </citation>
    <scope>NUCLEOTIDE SEQUENCE</scope>
    <source>
        <strain evidence="6">E7-10</strain>
    </source>
</reference>
<dbReference type="SUPFAM" id="SSF46689">
    <property type="entry name" value="Homeodomain-like"/>
    <property type="match status" value="1"/>
</dbReference>
<evidence type="ECO:0000313" key="6">
    <source>
        <dbReference type="EMBL" id="MDA4848470.1"/>
    </source>
</evidence>
<evidence type="ECO:0000256" key="2">
    <source>
        <dbReference type="ARBA" id="ARBA00023125"/>
    </source>
</evidence>
<dbReference type="Proteomes" id="UP001148313">
    <property type="component" value="Unassembled WGS sequence"/>
</dbReference>
<dbReference type="PANTHER" id="PTHR30055:SF234">
    <property type="entry name" value="HTH-TYPE TRANSCRIPTIONAL REGULATOR BETI"/>
    <property type="match status" value="1"/>
</dbReference>
<gene>
    <name evidence="6" type="ORF">OOZ53_24140</name>
</gene>
<evidence type="ECO:0000313" key="7">
    <source>
        <dbReference type="Proteomes" id="UP001148313"/>
    </source>
</evidence>
<evidence type="ECO:0000256" key="3">
    <source>
        <dbReference type="ARBA" id="ARBA00023163"/>
    </source>
</evidence>
<proteinExistence type="predicted"/>
<organism evidence="6 7">
    <name type="scientific">Hoeflea poritis</name>
    <dbReference type="NCBI Taxonomy" id="2993659"/>
    <lineage>
        <taxon>Bacteria</taxon>
        <taxon>Pseudomonadati</taxon>
        <taxon>Pseudomonadota</taxon>
        <taxon>Alphaproteobacteria</taxon>
        <taxon>Hyphomicrobiales</taxon>
        <taxon>Rhizobiaceae</taxon>
        <taxon>Hoeflea</taxon>
    </lineage>
</organism>
<keyword evidence="7" id="KW-1185">Reference proteome</keyword>
<feature type="domain" description="HTH tetR-type" evidence="5">
    <location>
        <begin position="2"/>
        <end position="62"/>
    </location>
</feature>
<feature type="DNA-binding region" description="H-T-H motif" evidence="4">
    <location>
        <begin position="25"/>
        <end position="44"/>
    </location>
</feature>
<dbReference type="PROSITE" id="PS50977">
    <property type="entry name" value="HTH_TETR_2"/>
    <property type="match status" value="1"/>
</dbReference>
<keyword evidence="1" id="KW-0805">Transcription regulation</keyword>
<keyword evidence="2 4" id="KW-0238">DNA-binding</keyword>
<dbReference type="Pfam" id="PF00440">
    <property type="entry name" value="TetR_N"/>
    <property type="match status" value="1"/>
</dbReference>
<sequence>MNEKERNIVENAIGVISRYGVRRTTMSDIATAAGISRQTLYSSYANKEEILAAAICYSTDRTMEALEADWGKDGSIADKLDAYFQHCVIAYYDMLSQMPDAEDLVTGYNTVGKAEQDKAMQRKGEVLASLLAPYRDRLTRADMTPQDLADMVLNASSNFKYVAKDRPHLLQLITSLRKAALSLIGEI</sequence>
<dbReference type="InterPro" id="IPR050109">
    <property type="entry name" value="HTH-type_TetR-like_transc_reg"/>
</dbReference>
<dbReference type="PRINTS" id="PR00455">
    <property type="entry name" value="HTHTETR"/>
</dbReference>
<evidence type="ECO:0000259" key="5">
    <source>
        <dbReference type="PROSITE" id="PS50977"/>
    </source>
</evidence>
<protein>
    <submittedName>
        <fullName evidence="6">TetR/AcrR family transcriptional regulator</fullName>
    </submittedName>
</protein>
<dbReference type="InterPro" id="IPR001647">
    <property type="entry name" value="HTH_TetR"/>
</dbReference>
<name>A0ABT4VUU4_9HYPH</name>
<accession>A0ABT4VUU4</accession>